<dbReference type="PANTHER" id="PTHR43187">
    <property type="entry name" value="GLUTAMINE AMIDOTRANSFERASE DUG3-RELATED"/>
    <property type="match status" value="1"/>
</dbReference>
<dbReference type="AlphaFoldDB" id="A0A1M5LRB4"/>
<dbReference type="Proteomes" id="UP000184501">
    <property type="component" value="Unassembled WGS sequence"/>
</dbReference>
<proteinExistence type="inferred from homology"/>
<dbReference type="InterPro" id="IPR026869">
    <property type="entry name" value="EgtC-like"/>
</dbReference>
<protein>
    <recommendedName>
        <fullName evidence="2">Gamma-glutamyl-hercynylcysteine sulfoxide hydrolase</fullName>
        <ecNumber evidence="2">3.5.1.118</ecNumber>
    </recommendedName>
    <alternativeName>
        <fullName evidence="2">Gamma-glutamyl hercynylcysteine S-oxide hydrolase</fullName>
    </alternativeName>
</protein>
<dbReference type="RefSeq" id="WP_073488831.1">
    <property type="nucleotide sequence ID" value="NZ_FQVN01000012.1"/>
</dbReference>
<dbReference type="OrthoDB" id="9804310at2"/>
<reference evidence="4 5" key="1">
    <citation type="submission" date="2016-11" db="EMBL/GenBank/DDBJ databases">
        <authorList>
            <person name="Jaros S."/>
            <person name="Januszkiewicz K."/>
            <person name="Wedrychowicz H."/>
        </authorList>
    </citation>
    <scope>NUCLEOTIDE SEQUENCE [LARGE SCALE GENOMIC DNA]</scope>
    <source>
        <strain evidence="4 5">DSM 44523</strain>
    </source>
</reference>
<dbReference type="InterPro" id="IPR017808">
    <property type="entry name" value="EgtC"/>
</dbReference>
<dbReference type="CDD" id="cd01908">
    <property type="entry name" value="YafJ"/>
    <property type="match status" value="1"/>
</dbReference>
<feature type="domain" description="Glutamine amidotransferase type-2" evidence="3">
    <location>
        <begin position="2"/>
        <end position="259"/>
    </location>
</feature>
<dbReference type="Gene3D" id="3.60.20.10">
    <property type="entry name" value="Glutamine Phosphoribosylpyrophosphate, subunit 1, domain 1"/>
    <property type="match status" value="1"/>
</dbReference>
<comment type="pathway">
    <text evidence="2">Amino-acid biosynthesis; ergothioneine biosynthesis.</text>
</comment>
<comment type="catalytic activity">
    <reaction evidence="2">
        <text>gamma-L-glutamyl-hercynylcysteine S-oxide + H2O = S-(hercyn-2-yl)-L-cysteine S-oxide + L-glutamate</text>
        <dbReference type="Rhea" id="RHEA:42684"/>
        <dbReference type="ChEBI" id="CHEBI:15377"/>
        <dbReference type="ChEBI" id="CHEBI:29985"/>
        <dbReference type="ChEBI" id="CHEBI:82703"/>
        <dbReference type="ChEBI" id="CHEBI:82706"/>
        <dbReference type="EC" id="3.5.1.118"/>
    </reaction>
</comment>
<name>A0A1M5LRB4_STRHI</name>
<keyword evidence="1 2" id="KW-0315">Glutamine amidotransferase</keyword>
<evidence type="ECO:0000313" key="5">
    <source>
        <dbReference type="Proteomes" id="UP000184501"/>
    </source>
</evidence>
<dbReference type="GO" id="GO:0052699">
    <property type="term" value="P:ergothioneine biosynthetic process"/>
    <property type="evidence" value="ECO:0007669"/>
    <property type="project" value="UniProtKB-UniRule"/>
</dbReference>
<accession>A0A1M5LRB4</accession>
<dbReference type="InterPro" id="IPR052373">
    <property type="entry name" value="Gamma-glu_amide_hydrolase"/>
</dbReference>
<dbReference type="InterPro" id="IPR032889">
    <property type="entry name" value="EgtC_Actinobacteria"/>
</dbReference>
<evidence type="ECO:0000256" key="1">
    <source>
        <dbReference type="ARBA" id="ARBA00022962"/>
    </source>
</evidence>
<evidence type="ECO:0000313" key="4">
    <source>
        <dbReference type="EMBL" id="SHG67664.1"/>
    </source>
</evidence>
<dbReference type="GO" id="GO:0016740">
    <property type="term" value="F:transferase activity"/>
    <property type="evidence" value="ECO:0007669"/>
    <property type="project" value="UniProtKB-KW"/>
</dbReference>
<evidence type="ECO:0000259" key="3">
    <source>
        <dbReference type="PROSITE" id="PS51278"/>
    </source>
</evidence>
<dbReference type="HAMAP" id="MF_02036">
    <property type="entry name" value="EgtC"/>
    <property type="match status" value="1"/>
</dbReference>
<gene>
    <name evidence="2" type="primary">egtC</name>
    <name evidence="4" type="ORF">SAMN05444320_11233</name>
</gene>
<dbReference type="InterPro" id="IPR029055">
    <property type="entry name" value="Ntn_hydrolases_N"/>
</dbReference>
<keyword evidence="4" id="KW-0808">Transferase</keyword>
<dbReference type="STRING" id="2017.SAMN05444320_11233"/>
<sequence length="259" mass="27462">MCRHLAYLGPPRSLAELVLDPPHSLLRQSWAPRDSRGGGALNADGFGVGWFPTPDGPPVRHRTTSPLWSDVGFAELAAVTRSGAVLASVRSATVGMPVVATACAPFTDDGWLFAHNGAVRGWPDSVARLAEQLPVTELLTIEAPMDSALLWLLLRRELRKGTEPGDALASLVLTVAAEAPGARLNLLLTNGEVVVATTWTHSLSVLAGRGSVAVSSEPWDDDPAWRAVPDQHLVVADRSGVELHPLAPRWGGPIPTGTR</sequence>
<dbReference type="PANTHER" id="PTHR43187:SF2">
    <property type="entry name" value="GAMMA-GLUTAMYL-HERCYNYLCYSTEINE SULFOXIDE HYDROLASE"/>
    <property type="match status" value="1"/>
</dbReference>
<dbReference type="EC" id="3.5.1.118" evidence="2"/>
<dbReference type="SUPFAM" id="SSF56235">
    <property type="entry name" value="N-terminal nucleophile aminohydrolases (Ntn hydrolases)"/>
    <property type="match status" value="1"/>
</dbReference>
<dbReference type="InterPro" id="IPR017932">
    <property type="entry name" value="GATase_2_dom"/>
</dbReference>
<comment type="function">
    <text evidence="2">Catalyzes the hydrolysis of the gamma-glutamyl amide bond of hercynyl-gamma-L-glutamyl-L-cysteine sulfoxide to produce hercynylcysteine sulfoxide, a step in the biosynthesis pathway of ergothioneine.</text>
</comment>
<dbReference type="EMBL" id="FQVN01000012">
    <property type="protein sequence ID" value="SHG67664.1"/>
    <property type="molecule type" value="Genomic_DNA"/>
</dbReference>
<dbReference type="PROSITE" id="PS51278">
    <property type="entry name" value="GATASE_TYPE_2"/>
    <property type="match status" value="1"/>
</dbReference>
<keyword evidence="2" id="KW-0378">Hydrolase</keyword>
<dbReference type="UniPathway" id="UPA01014"/>
<organism evidence="4 5">
    <name type="scientific">Streptoalloteichus hindustanus</name>
    <dbReference type="NCBI Taxonomy" id="2017"/>
    <lineage>
        <taxon>Bacteria</taxon>
        <taxon>Bacillati</taxon>
        <taxon>Actinomycetota</taxon>
        <taxon>Actinomycetes</taxon>
        <taxon>Pseudonocardiales</taxon>
        <taxon>Pseudonocardiaceae</taxon>
        <taxon>Streptoalloteichus</taxon>
    </lineage>
</organism>
<dbReference type="Pfam" id="PF13230">
    <property type="entry name" value="GATase_4"/>
    <property type="match status" value="1"/>
</dbReference>
<dbReference type="NCBIfam" id="TIGR03442">
    <property type="entry name" value="ergothioneine biosynthesis protein EgtC"/>
    <property type="match status" value="1"/>
</dbReference>
<keyword evidence="5" id="KW-1185">Reference proteome</keyword>
<evidence type="ECO:0000256" key="2">
    <source>
        <dbReference type="HAMAP-Rule" id="MF_02036"/>
    </source>
</evidence>
<dbReference type="GO" id="GO:0016811">
    <property type="term" value="F:hydrolase activity, acting on carbon-nitrogen (but not peptide) bonds, in linear amides"/>
    <property type="evidence" value="ECO:0007669"/>
    <property type="project" value="UniProtKB-UniRule"/>
</dbReference>